<evidence type="ECO:0000256" key="1">
    <source>
        <dbReference type="ARBA" id="ARBA00004651"/>
    </source>
</evidence>
<evidence type="ECO:0000256" key="5">
    <source>
        <dbReference type="ARBA" id="ARBA00023136"/>
    </source>
</evidence>
<dbReference type="STRING" id="142842.SAMN02745118_00616"/>
<keyword evidence="4 6" id="KW-1133">Transmembrane helix</keyword>
<feature type="transmembrane region" description="Helical" evidence="6">
    <location>
        <begin position="14"/>
        <end position="37"/>
    </location>
</feature>
<dbReference type="Pfam" id="PF09335">
    <property type="entry name" value="VTT_dom"/>
    <property type="match status" value="1"/>
</dbReference>
<name>A0A1T4K582_9FIRM</name>
<dbReference type="GO" id="GO:0005886">
    <property type="term" value="C:plasma membrane"/>
    <property type="evidence" value="ECO:0007669"/>
    <property type="project" value="UniProtKB-SubCell"/>
</dbReference>
<dbReference type="OrthoDB" id="9812980at2"/>
<evidence type="ECO:0000313" key="8">
    <source>
        <dbReference type="EMBL" id="SJZ37562.1"/>
    </source>
</evidence>
<keyword evidence="9" id="KW-1185">Reference proteome</keyword>
<evidence type="ECO:0000256" key="3">
    <source>
        <dbReference type="ARBA" id="ARBA00022692"/>
    </source>
</evidence>
<feature type="transmembrane region" description="Helical" evidence="6">
    <location>
        <begin position="58"/>
        <end position="82"/>
    </location>
</feature>
<dbReference type="InterPro" id="IPR015414">
    <property type="entry name" value="TMEM64"/>
</dbReference>
<evidence type="ECO:0000313" key="9">
    <source>
        <dbReference type="Proteomes" id="UP000190625"/>
    </source>
</evidence>
<organism evidence="8 9">
    <name type="scientific">Selenihalanaerobacter shriftii</name>
    <dbReference type="NCBI Taxonomy" id="142842"/>
    <lineage>
        <taxon>Bacteria</taxon>
        <taxon>Bacillati</taxon>
        <taxon>Bacillota</taxon>
        <taxon>Clostridia</taxon>
        <taxon>Halanaerobiales</taxon>
        <taxon>Halobacteroidaceae</taxon>
        <taxon>Selenihalanaerobacter</taxon>
    </lineage>
</organism>
<keyword evidence="5 6" id="KW-0472">Membrane</keyword>
<evidence type="ECO:0000256" key="6">
    <source>
        <dbReference type="RuleBase" id="RU366058"/>
    </source>
</evidence>
<sequence>MSTKQEKKQGKGKFIGIIVAIGVVAFLLNYFGVMDYIKIENLPKIRTWIEGFGMLGPIVYILLYIAACVFFLPGLPIALVAGVAFGPIWGTVWCSIGSVLGATAAFLVARYAARDMIEAKFGDSDQFKKIDKGVEEQGWRMLMITRMVPIFPFNVQNYVYGLTKIKLVTYVLVSWITMLPAAIAFCFAGGSVANGTGNLGQTFMYLGIAAIALVFLSLIPKLIQKKNSDVLETAEDA</sequence>
<dbReference type="AlphaFoldDB" id="A0A1T4K582"/>
<reference evidence="9" key="1">
    <citation type="submission" date="2017-02" db="EMBL/GenBank/DDBJ databases">
        <authorList>
            <person name="Varghese N."/>
            <person name="Submissions S."/>
        </authorList>
    </citation>
    <scope>NUCLEOTIDE SEQUENCE [LARGE SCALE GENOMIC DNA]</scope>
    <source>
        <strain evidence="9">ATCC BAA-73</strain>
    </source>
</reference>
<dbReference type="PANTHER" id="PTHR12677:SF59">
    <property type="entry name" value="GOLGI APPARATUS MEMBRANE PROTEIN TVP38-RELATED"/>
    <property type="match status" value="1"/>
</dbReference>
<comment type="subcellular location">
    <subcellularLocation>
        <location evidence="1 6">Cell membrane</location>
        <topology evidence="1 6">Multi-pass membrane protein</topology>
    </subcellularLocation>
</comment>
<proteinExistence type="inferred from homology"/>
<accession>A0A1T4K582</accession>
<gene>
    <name evidence="8" type="ORF">SAMN02745118_00616</name>
</gene>
<comment type="similarity">
    <text evidence="6">Belongs to the TVP38/TMEM64 family.</text>
</comment>
<feature type="transmembrane region" description="Helical" evidence="6">
    <location>
        <begin position="202"/>
        <end position="219"/>
    </location>
</feature>
<feature type="transmembrane region" description="Helical" evidence="6">
    <location>
        <begin position="88"/>
        <end position="109"/>
    </location>
</feature>
<feature type="transmembrane region" description="Helical" evidence="6">
    <location>
        <begin position="167"/>
        <end position="190"/>
    </location>
</feature>
<feature type="domain" description="VTT" evidence="7">
    <location>
        <begin position="72"/>
        <end position="189"/>
    </location>
</feature>
<keyword evidence="3 6" id="KW-0812">Transmembrane</keyword>
<evidence type="ECO:0000256" key="2">
    <source>
        <dbReference type="ARBA" id="ARBA00022475"/>
    </source>
</evidence>
<dbReference type="EMBL" id="FUWM01000005">
    <property type="protein sequence ID" value="SJZ37562.1"/>
    <property type="molecule type" value="Genomic_DNA"/>
</dbReference>
<dbReference type="RefSeq" id="WP_078809116.1">
    <property type="nucleotide sequence ID" value="NZ_FUWM01000005.1"/>
</dbReference>
<evidence type="ECO:0000259" key="7">
    <source>
        <dbReference type="Pfam" id="PF09335"/>
    </source>
</evidence>
<evidence type="ECO:0000256" key="4">
    <source>
        <dbReference type="ARBA" id="ARBA00022989"/>
    </source>
</evidence>
<dbReference type="PANTHER" id="PTHR12677">
    <property type="entry name" value="GOLGI APPARATUS MEMBRANE PROTEIN TVP38-RELATED"/>
    <property type="match status" value="1"/>
</dbReference>
<protein>
    <recommendedName>
        <fullName evidence="6">TVP38/TMEM64 family membrane protein</fullName>
    </recommendedName>
</protein>
<dbReference type="InterPro" id="IPR032816">
    <property type="entry name" value="VTT_dom"/>
</dbReference>
<dbReference type="Proteomes" id="UP000190625">
    <property type="component" value="Unassembled WGS sequence"/>
</dbReference>
<keyword evidence="2 6" id="KW-1003">Cell membrane</keyword>